<name>A0A1I7LER1_9BACL</name>
<dbReference type="GO" id="GO:0071111">
    <property type="term" value="F:cyclic-guanylate-specific phosphodiesterase activity"/>
    <property type="evidence" value="ECO:0007669"/>
    <property type="project" value="InterPro"/>
</dbReference>
<organism evidence="2 3">
    <name type="scientific">Alicyclobacillus macrosporangiidus</name>
    <dbReference type="NCBI Taxonomy" id="392015"/>
    <lineage>
        <taxon>Bacteria</taxon>
        <taxon>Bacillati</taxon>
        <taxon>Bacillota</taxon>
        <taxon>Bacilli</taxon>
        <taxon>Bacillales</taxon>
        <taxon>Alicyclobacillaceae</taxon>
        <taxon>Alicyclobacillus</taxon>
    </lineage>
</organism>
<dbReference type="InterPro" id="IPR035919">
    <property type="entry name" value="EAL_sf"/>
</dbReference>
<dbReference type="STRING" id="392015.SAMN05421543_1422"/>
<evidence type="ECO:0000313" key="3">
    <source>
        <dbReference type="Proteomes" id="UP000183508"/>
    </source>
</evidence>
<dbReference type="AlphaFoldDB" id="A0A1I7LER1"/>
<dbReference type="Proteomes" id="UP000183508">
    <property type="component" value="Unassembled WGS sequence"/>
</dbReference>
<dbReference type="SUPFAM" id="SSF141868">
    <property type="entry name" value="EAL domain-like"/>
    <property type="match status" value="1"/>
</dbReference>
<dbReference type="PANTHER" id="PTHR33121">
    <property type="entry name" value="CYCLIC DI-GMP PHOSPHODIESTERASE PDEF"/>
    <property type="match status" value="1"/>
</dbReference>
<protein>
    <submittedName>
        <fullName evidence="2">EAL domain, c-di-GMP-specific phosphodiesterase class I (Or its enzymatically inactive variant)</fullName>
    </submittedName>
</protein>
<dbReference type="InterPro" id="IPR050706">
    <property type="entry name" value="Cyclic-di-GMP_PDE-like"/>
</dbReference>
<keyword evidence="3" id="KW-1185">Reference proteome</keyword>
<dbReference type="EMBL" id="FPBV01000042">
    <property type="protein sequence ID" value="SFV08155.1"/>
    <property type="molecule type" value="Genomic_DNA"/>
</dbReference>
<evidence type="ECO:0000259" key="1">
    <source>
        <dbReference type="PROSITE" id="PS50883"/>
    </source>
</evidence>
<sequence length="180" mass="19879">MNSCLLIPVRRWGAGLLTGLDRYILDVAAQRAKNSDELVFVNVTSELLTERSLPFPPDEDLTGLVLEITERSRLDAEAVALYLAQFRERGLKVALDDFGDGFNGISRWSVLQPDFVKVRLTEGVEVFLPMLVQVAAESGAQLVVERVETPEQHAWLQKLGVGYGQGFYYGRPTPIEGGAA</sequence>
<dbReference type="CDD" id="cd01948">
    <property type="entry name" value="EAL"/>
    <property type="match status" value="1"/>
</dbReference>
<dbReference type="Gene3D" id="3.20.20.450">
    <property type="entry name" value="EAL domain"/>
    <property type="match status" value="1"/>
</dbReference>
<dbReference type="SMART" id="SM00052">
    <property type="entry name" value="EAL"/>
    <property type="match status" value="1"/>
</dbReference>
<evidence type="ECO:0000313" key="2">
    <source>
        <dbReference type="EMBL" id="SFV08155.1"/>
    </source>
</evidence>
<dbReference type="PROSITE" id="PS50883">
    <property type="entry name" value="EAL"/>
    <property type="match status" value="1"/>
</dbReference>
<accession>A0A1I7LER1</accession>
<dbReference type="PANTHER" id="PTHR33121:SF70">
    <property type="entry name" value="SIGNALING PROTEIN YKOW"/>
    <property type="match status" value="1"/>
</dbReference>
<feature type="domain" description="EAL" evidence="1">
    <location>
        <begin position="1"/>
        <end position="180"/>
    </location>
</feature>
<dbReference type="Pfam" id="PF00563">
    <property type="entry name" value="EAL"/>
    <property type="match status" value="1"/>
</dbReference>
<gene>
    <name evidence="2" type="ORF">SAMN05421543_1422</name>
</gene>
<dbReference type="InterPro" id="IPR001633">
    <property type="entry name" value="EAL_dom"/>
</dbReference>
<proteinExistence type="predicted"/>
<reference evidence="3" key="1">
    <citation type="submission" date="2016-10" db="EMBL/GenBank/DDBJ databases">
        <authorList>
            <person name="Varghese N."/>
        </authorList>
    </citation>
    <scope>NUCLEOTIDE SEQUENCE [LARGE SCALE GENOMIC DNA]</scope>
    <source>
        <strain evidence="3">DSM 17980</strain>
    </source>
</reference>